<dbReference type="SUPFAM" id="SSF53335">
    <property type="entry name" value="S-adenosyl-L-methionine-dependent methyltransferases"/>
    <property type="match status" value="1"/>
</dbReference>
<evidence type="ECO:0000313" key="3">
    <source>
        <dbReference type="Proteomes" id="UP000267798"/>
    </source>
</evidence>
<keyword evidence="3" id="KW-1185">Reference proteome</keyword>
<gene>
    <name evidence="2" type="ORF">D3P09_21280</name>
</gene>
<sequence length="568" mass="66124">MDIENKSIMKFKVALCDLYGHVQDNPCISKAWVAGSLVEGTYDSYSDVNLYIKFAFELKNHDSVSLLNRLGIVIIEENLTTSKIHQMLGLYKDSVWFHIFIVQDETTRPYKCIDLKDRNVDIEDVLSKTSPYKLISHWKDQERIKEKLVRYFDGFLGAFKTIEAGLGRNDLFVIQLAIEKMRSCLLNASLIISKCGNIFDNNRIEIYLHEEIKKLFMNTYSQDFLEKDDSGSDSVKIGEAVKRLFEIFTILLSDYDVLYSAYPRHKVDAIQRFMKDRFGWNSYKEVGRTDLLLYDVEIASTYDKNRPVPQEMQIGFQKLGQLLMLNKKIMELGPGTGRVTMEVLPFAKEYVGIEYSLPMLNFLKSKIDKKGHMNTKLIHGDMMKLVELCPDEYDVIFENSAIQFALDPFRVVDQIFSMLKPDGLFIRINEFWQEDLLQTRLTNIFHHTVSKIINEPYITKNYADARKKMLLHMQRRGITTRKERLASFEKKMFLGDFVQTFKDRTFPRFHRFSDAVIEKGIDAVRQEVSKYGVCRDEDYFIDKIDLICFISEKAKKECEAGDSISIGD</sequence>
<dbReference type="InterPro" id="IPR013216">
    <property type="entry name" value="Methyltransf_11"/>
</dbReference>
<dbReference type="PANTHER" id="PTHR43861:SF1">
    <property type="entry name" value="TRANS-ACONITATE 2-METHYLTRANSFERASE"/>
    <property type="match status" value="1"/>
</dbReference>
<keyword evidence="2" id="KW-0808">Transferase</keyword>
<feature type="domain" description="Methyltransferase type 11" evidence="1">
    <location>
        <begin position="331"/>
        <end position="426"/>
    </location>
</feature>
<proteinExistence type="predicted"/>
<dbReference type="CDD" id="cd02440">
    <property type="entry name" value="AdoMet_MTases"/>
    <property type="match status" value="1"/>
</dbReference>
<dbReference type="Proteomes" id="UP000267798">
    <property type="component" value="Unassembled WGS sequence"/>
</dbReference>
<organism evidence="2 3">
    <name type="scientific">Paenibacillus pinisoli</name>
    <dbReference type="NCBI Taxonomy" id="1276110"/>
    <lineage>
        <taxon>Bacteria</taxon>
        <taxon>Bacillati</taxon>
        <taxon>Bacillota</taxon>
        <taxon>Bacilli</taxon>
        <taxon>Bacillales</taxon>
        <taxon>Paenibacillaceae</taxon>
        <taxon>Paenibacillus</taxon>
    </lineage>
</organism>
<dbReference type="GO" id="GO:0008757">
    <property type="term" value="F:S-adenosylmethionine-dependent methyltransferase activity"/>
    <property type="evidence" value="ECO:0007669"/>
    <property type="project" value="InterPro"/>
</dbReference>
<evidence type="ECO:0000259" key="1">
    <source>
        <dbReference type="Pfam" id="PF08241"/>
    </source>
</evidence>
<dbReference type="EMBL" id="QXQB01000005">
    <property type="protein sequence ID" value="RJX37518.1"/>
    <property type="molecule type" value="Genomic_DNA"/>
</dbReference>
<comment type="caution">
    <text evidence="2">The sequence shown here is derived from an EMBL/GenBank/DDBJ whole genome shotgun (WGS) entry which is preliminary data.</text>
</comment>
<reference evidence="2 3" key="1">
    <citation type="submission" date="2018-09" db="EMBL/GenBank/DDBJ databases">
        <title>Paenibacillus aracenensis nov. sp. isolated from a cave in southern Spain.</title>
        <authorList>
            <person name="Jurado V."/>
            <person name="Gutierrez-Patricio S."/>
            <person name="Gonzalez-Pimentel J.L."/>
            <person name="Miller A.Z."/>
            <person name="Laiz L."/>
            <person name="Saiz-Jimenez C."/>
        </authorList>
    </citation>
    <scope>NUCLEOTIDE SEQUENCE [LARGE SCALE GENOMIC DNA]</scope>
    <source>
        <strain evidence="2 3">JCM 19203</strain>
    </source>
</reference>
<dbReference type="InterPro" id="IPR029063">
    <property type="entry name" value="SAM-dependent_MTases_sf"/>
</dbReference>
<name>A0A3A6PF95_9BACL</name>
<dbReference type="Gene3D" id="3.40.50.150">
    <property type="entry name" value="Vaccinia Virus protein VP39"/>
    <property type="match status" value="1"/>
</dbReference>
<dbReference type="GO" id="GO:0032259">
    <property type="term" value="P:methylation"/>
    <property type="evidence" value="ECO:0007669"/>
    <property type="project" value="UniProtKB-KW"/>
</dbReference>
<dbReference type="OrthoDB" id="9760689at2"/>
<accession>A0A3A6PF95</accession>
<keyword evidence="2" id="KW-0489">Methyltransferase</keyword>
<dbReference type="RefSeq" id="WP_120113442.1">
    <property type="nucleotide sequence ID" value="NZ_QXQB01000005.1"/>
</dbReference>
<dbReference type="AlphaFoldDB" id="A0A3A6PF95"/>
<protein>
    <submittedName>
        <fullName evidence="2">Class I SAM-dependent methyltransferase</fullName>
    </submittedName>
</protein>
<evidence type="ECO:0000313" key="2">
    <source>
        <dbReference type="EMBL" id="RJX37518.1"/>
    </source>
</evidence>
<dbReference type="PANTHER" id="PTHR43861">
    <property type="entry name" value="TRANS-ACONITATE 2-METHYLTRANSFERASE-RELATED"/>
    <property type="match status" value="1"/>
</dbReference>
<dbReference type="Pfam" id="PF08241">
    <property type="entry name" value="Methyltransf_11"/>
    <property type="match status" value="1"/>
</dbReference>